<accession>A0A9P6DEX2</accession>
<evidence type="ECO:0000313" key="2">
    <source>
        <dbReference type="Proteomes" id="UP000807025"/>
    </source>
</evidence>
<reference evidence="1" key="1">
    <citation type="submission" date="2020-11" db="EMBL/GenBank/DDBJ databases">
        <authorList>
            <consortium name="DOE Joint Genome Institute"/>
            <person name="Ahrendt S."/>
            <person name="Riley R."/>
            <person name="Andreopoulos W."/>
            <person name="Labutti K."/>
            <person name="Pangilinan J."/>
            <person name="Ruiz-Duenas F.J."/>
            <person name="Barrasa J.M."/>
            <person name="Sanchez-Garcia M."/>
            <person name="Camarero S."/>
            <person name="Miyauchi S."/>
            <person name="Serrano A."/>
            <person name="Linde D."/>
            <person name="Babiker R."/>
            <person name="Drula E."/>
            <person name="Ayuso-Fernandez I."/>
            <person name="Pacheco R."/>
            <person name="Padilla G."/>
            <person name="Ferreira P."/>
            <person name="Barriuso J."/>
            <person name="Kellner H."/>
            <person name="Castanera R."/>
            <person name="Alfaro M."/>
            <person name="Ramirez L."/>
            <person name="Pisabarro A.G."/>
            <person name="Kuo A."/>
            <person name="Tritt A."/>
            <person name="Lipzen A."/>
            <person name="He G."/>
            <person name="Yan M."/>
            <person name="Ng V."/>
            <person name="Cullen D."/>
            <person name="Martin F."/>
            <person name="Rosso M.-N."/>
            <person name="Henrissat B."/>
            <person name="Hibbett D."/>
            <person name="Martinez A.T."/>
            <person name="Grigoriev I.V."/>
        </authorList>
    </citation>
    <scope>NUCLEOTIDE SEQUENCE</scope>
    <source>
        <strain evidence="1">ATCC 90797</strain>
    </source>
</reference>
<dbReference type="AlphaFoldDB" id="A0A9P6DEX2"/>
<proteinExistence type="predicted"/>
<evidence type="ECO:0000313" key="1">
    <source>
        <dbReference type="EMBL" id="KAF9492970.1"/>
    </source>
</evidence>
<keyword evidence="2" id="KW-1185">Reference proteome</keyword>
<dbReference type="OrthoDB" id="10292067at2759"/>
<comment type="caution">
    <text evidence="1">The sequence shown here is derived from an EMBL/GenBank/DDBJ whole genome shotgun (WGS) entry which is preliminary data.</text>
</comment>
<dbReference type="EMBL" id="MU154592">
    <property type="protein sequence ID" value="KAF9492970.1"/>
    <property type="molecule type" value="Genomic_DNA"/>
</dbReference>
<dbReference type="Proteomes" id="UP000807025">
    <property type="component" value="Unassembled WGS sequence"/>
</dbReference>
<name>A0A9P6DEX2_PLEER</name>
<sequence length="87" mass="9931">MRLAPLPPSLFMSQLLHSFLNDKTLRRTVEFHLGWQGNSLDSEQAQFVVYQTRCQILTYLEEAAMSPTVHFAVLGVALGPIHRHLQQ</sequence>
<protein>
    <submittedName>
        <fullName evidence="1">Uncharacterized protein</fullName>
    </submittedName>
</protein>
<organism evidence="1 2">
    <name type="scientific">Pleurotus eryngii</name>
    <name type="common">Boletus of the steppes</name>
    <dbReference type="NCBI Taxonomy" id="5323"/>
    <lineage>
        <taxon>Eukaryota</taxon>
        <taxon>Fungi</taxon>
        <taxon>Dikarya</taxon>
        <taxon>Basidiomycota</taxon>
        <taxon>Agaricomycotina</taxon>
        <taxon>Agaricomycetes</taxon>
        <taxon>Agaricomycetidae</taxon>
        <taxon>Agaricales</taxon>
        <taxon>Pleurotineae</taxon>
        <taxon>Pleurotaceae</taxon>
        <taxon>Pleurotus</taxon>
    </lineage>
</organism>
<gene>
    <name evidence="1" type="ORF">BDN71DRAFT_1508948</name>
</gene>